<dbReference type="AlphaFoldDB" id="A0AAU9U6E7"/>
<name>A0AAU9U6E7_EUPED</name>
<evidence type="ECO:0000313" key="2">
    <source>
        <dbReference type="Proteomes" id="UP001153954"/>
    </source>
</evidence>
<keyword evidence="2" id="KW-1185">Reference proteome</keyword>
<dbReference type="EMBL" id="CAKOGL010000013">
    <property type="protein sequence ID" value="CAH2093692.1"/>
    <property type="molecule type" value="Genomic_DNA"/>
</dbReference>
<sequence length="120" mass="13509">MLTCSVLPELTGYLPRSNIDLKHFNIPANIQLADPSFNDSKPVQMLIGSDLFWEIIGSEQKSPASHSSLENLNDQIAKFWETEDLPKYRHFLVTVRRLVSNIFVLTLGVYSQAALSLSCL</sequence>
<proteinExistence type="predicted"/>
<protein>
    <submittedName>
        <fullName evidence="1">Uncharacterized protein</fullName>
    </submittedName>
</protein>
<evidence type="ECO:0000313" key="1">
    <source>
        <dbReference type="EMBL" id="CAH2093692.1"/>
    </source>
</evidence>
<dbReference type="Proteomes" id="UP001153954">
    <property type="component" value="Unassembled WGS sequence"/>
</dbReference>
<gene>
    <name evidence="1" type="ORF">EEDITHA_LOCUS9333</name>
</gene>
<organism evidence="1 2">
    <name type="scientific">Euphydryas editha</name>
    <name type="common">Edith's checkerspot</name>
    <dbReference type="NCBI Taxonomy" id="104508"/>
    <lineage>
        <taxon>Eukaryota</taxon>
        <taxon>Metazoa</taxon>
        <taxon>Ecdysozoa</taxon>
        <taxon>Arthropoda</taxon>
        <taxon>Hexapoda</taxon>
        <taxon>Insecta</taxon>
        <taxon>Pterygota</taxon>
        <taxon>Neoptera</taxon>
        <taxon>Endopterygota</taxon>
        <taxon>Lepidoptera</taxon>
        <taxon>Glossata</taxon>
        <taxon>Ditrysia</taxon>
        <taxon>Papilionoidea</taxon>
        <taxon>Nymphalidae</taxon>
        <taxon>Nymphalinae</taxon>
        <taxon>Euphydryas</taxon>
    </lineage>
</organism>
<accession>A0AAU9U6E7</accession>
<reference evidence="1" key="1">
    <citation type="submission" date="2022-03" db="EMBL/GenBank/DDBJ databases">
        <authorList>
            <person name="Tunstrom K."/>
        </authorList>
    </citation>
    <scope>NUCLEOTIDE SEQUENCE</scope>
</reference>
<comment type="caution">
    <text evidence="1">The sequence shown here is derived from an EMBL/GenBank/DDBJ whole genome shotgun (WGS) entry which is preliminary data.</text>
</comment>